<feature type="signal peptide" evidence="1">
    <location>
        <begin position="1"/>
        <end position="21"/>
    </location>
</feature>
<dbReference type="AlphaFoldDB" id="A0A5B0Q3M4"/>
<evidence type="ECO:0000256" key="1">
    <source>
        <dbReference type="SAM" id="SignalP"/>
    </source>
</evidence>
<protein>
    <submittedName>
        <fullName evidence="2">Uncharacterized protein</fullName>
    </submittedName>
</protein>
<evidence type="ECO:0000313" key="2">
    <source>
        <dbReference type="EMBL" id="KAA1107845.1"/>
    </source>
</evidence>
<organism evidence="2 3">
    <name type="scientific">Puccinia graminis f. sp. tritici</name>
    <dbReference type="NCBI Taxonomy" id="56615"/>
    <lineage>
        <taxon>Eukaryota</taxon>
        <taxon>Fungi</taxon>
        <taxon>Dikarya</taxon>
        <taxon>Basidiomycota</taxon>
        <taxon>Pucciniomycotina</taxon>
        <taxon>Pucciniomycetes</taxon>
        <taxon>Pucciniales</taxon>
        <taxon>Pucciniaceae</taxon>
        <taxon>Puccinia</taxon>
    </lineage>
</organism>
<sequence length="100" mass="10962">MQIFKAAILLVSSIGFKVALGCYAGFEEGCAVKPAYGNDYTPVTPLSQAPCNLQEEFLVCCPAGILQYDEFDFIAVSYILARNSQEKGFGSHEMQNRRIG</sequence>
<accession>A0A5B0Q3M4</accession>
<dbReference type="EMBL" id="VDEP01000307">
    <property type="protein sequence ID" value="KAA1107845.1"/>
    <property type="molecule type" value="Genomic_DNA"/>
</dbReference>
<name>A0A5B0Q3M4_PUCGR</name>
<keyword evidence="1" id="KW-0732">Signal</keyword>
<comment type="caution">
    <text evidence="2">The sequence shown here is derived from an EMBL/GenBank/DDBJ whole genome shotgun (WGS) entry which is preliminary data.</text>
</comment>
<reference evidence="2 3" key="1">
    <citation type="submission" date="2019-05" db="EMBL/GenBank/DDBJ databases">
        <title>Emergence of the Ug99 lineage of the wheat stem rust pathogen through somatic hybridization.</title>
        <authorList>
            <person name="Li F."/>
            <person name="Upadhyaya N.M."/>
            <person name="Sperschneider J."/>
            <person name="Matny O."/>
            <person name="Nguyen-Phuc H."/>
            <person name="Mago R."/>
            <person name="Raley C."/>
            <person name="Miller M.E."/>
            <person name="Silverstein K.A.T."/>
            <person name="Henningsen E."/>
            <person name="Hirsch C.D."/>
            <person name="Visser B."/>
            <person name="Pretorius Z.A."/>
            <person name="Steffenson B.J."/>
            <person name="Schwessinger B."/>
            <person name="Dodds P.N."/>
            <person name="Figueroa M."/>
        </authorList>
    </citation>
    <scope>NUCLEOTIDE SEQUENCE [LARGE SCALE GENOMIC DNA]</scope>
    <source>
        <strain evidence="2 3">Ug99</strain>
    </source>
</reference>
<proteinExistence type="predicted"/>
<feature type="chain" id="PRO_5022700022" evidence="1">
    <location>
        <begin position="22"/>
        <end position="100"/>
    </location>
</feature>
<gene>
    <name evidence="2" type="ORF">PGTUg99_026468</name>
</gene>
<evidence type="ECO:0000313" key="3">
    <source>
        <dbReference type="Proteomes" id="UP000325313"/>
    </source>
</evidence>
<dbReference type="Proteomes" id="UP000325313">
    <property type="component" value="Unassembled WGS sequence"/>
</dbReference>